<dbReference type="EMBL" id="MF417888">
    <property type="protein sequence ID" value="ASN69297.1"/>
    <property type="molecule type" value="Genomic_DNA"/>
</dbReference>
<evidence type="ECO:0000313" key="1">
    <source>
        <dbReference type="EMBL" id="ASN69297.1"/>
    </source>
</evidence>
<gene>
    <name evidence="1" type="ORF">9S3_45</name>
</gene>
<organism evidence="1">
    <name type="scientific">uncultured Caudovirales phage</name>
    <dbReference type="NCBI Taxonomy" id="2100421"/>
    <lineage>
        <taxon>Viruses</taxon>
        <taxon>Duplodnaviria</taxon>
        <taxon>Heunggongvirae</taxon>
        <taxon>Uroviricota</taxon>
        <taxon>Caudoviricetes</taxon>
        <taxon>Peduoviridae</taxon>
        <taxon>Maltschvirus</taxon>
        <taxon>Maltschvirus maltsch</taxon>
    </lineage>
</organism>
<accession>A0A2H4J7I6</accession>
<name>A0A2H4J7I6_9CAUD</name>
<sequence length="59" mass="6909">MATDKQVEYVKGLQKQTSLTDYSRKEIKAMTHEEISNLIDELRDDILYNELMSYGLPNQ</sequence>
<protein>
    <submittedName>
        <fullName evidence="1">Uncharacterized protein</fullName>
    </submittedName>
</protein>
<reference evidence="1" key="1">
    <citation type="submission" date="2017-06" db="EMBL/GenBank/DDBJ databases">
        <title>Novel phages from South African skin metaviromes.</title>
        <authorList>
            <person name="van Zyl L.J."/>
            <person name="Abrahams Y."/>
            <person name="Stander E.A."/>
            <person name="Kirby B.M."/>
            <person name="Clavaud C."/>
            <person name="Farcet C."/>
            <person name="Breton L."/>
            <person name="Trindade M.I."/>
        </authorList>
    </citation>
    <scope>NUCLEOTIDE SEQUENCE</scope>
</reference>
<proteinExistence type="predicted"/>